<keyword evidence="2 6" id="KW-0812">Transmembrane</keyword>
<comment type="subcellular location">
    <subcellularLocation>
        <location evidence="1">Membrane</location>
    </subcellularLocation>
</comment>
<dbReference type="InterPro" id="IPR050307">
    <property type="entry name" value="Sterol_Desaturase_Related"/>
</dbReference>
<evidence type="ECO:0000256" key="6">
    <source>
        <dbReference type="SAM" id="Phobius"/>
    </source>
</evidence>
<dbReference type="InterPro" id="IPR006694">
    <property type="entry name" value="Fatty_acid_hydroxylase"/>
</dbReference>
<feature type="transmembrane region" description="Helical" evidence="6">
    <location>
        <begin position="113"/>
        <end position="133"/>
    </location>
</feature>
<keyword evidence="9" id="KW-1185">Reference proteome</keyword>
<evidence type="ECO:0000256" key="3">
    <source>
        <dbReference type="ARBA" id="ARBA00022989"/>
    </source>
</evidence>
<feature type="domain" description="Fatty acid hydroxylase" evidence="7">
    <location>
        <begin position="118"/>
        <end position="251"/>
    </location>
</feature>
<sequence>MNSGPLRTLVRYGYFPFMVLGLNGAAYYVVAYGHSYAWLALLIGILLATAFAAERILPWYEEWNHSHGDEKTNIFHAIVYEAQNLNGILTIPLVAWLTSGSLNAGIWPTDWPILAQLILAVVLADFALTYLHYLSHRFSFLWRLHAVHHGVARLYGFNGLVRHPLHQIIDLVLGTAPLALAGMPVEVAALLGFVITVQLVVQHSNVAYALGPLRNHLAIGQIHHLHHVNWGKEGDCNFGLFFTIWDRMLGTFHPEPPRPITARDMGVDEVPDFPKRYMDQLAFPLHYKPGEGVQSGLKTKAETQKPPQTAAAQARALHDAAE</sequence>
<evidence type="ECO:0000259" key="7">
    <source>
        <dbReference type="Pfam" id="PF04116"/>
    </source>
</evidence>
<keyword evidence="4 6" id="KW-0472">Membrane</keyword>
<dbReference type="RefSeq" id="WP_023785810.1">
    <property type="nucleotide sequence ID" value="NC_022997.1"/>
</dbReference>
<name>V5S9Y0_9HYPH</name>
<accession>V5S9Y0</accession>
<dbReference type="PANTHER" id="PTHR11863">
    <property type="entry name" value="STEROL DESATURASE"/>
    <property type="match status" value="1"/>
</dbReference>
<evidence type="ECO:0000256" key="4">
    <source>
        <dbReference type="ARBA" id="ARBA00023136"/>
    </source>
</evidence>
<reference evidence="8 9" key="1">
    <citation type="journal article" date="2014" name="Genome Announc.">
        <title>Complete Genome Sequence of Hyphomicrobium nitrativorans Strain NL23, a Denitrifying Bacterium Isolated from Biofilm of a Methanol-Fed Denitrification System Treating Seawater at the Montreal Biodome.</title>
        <authorList>
            <person name="Martineau C."/>
            <person name="Villeneuve C."/>
            <person name="Mauffrey F."/>
            <person name="Villemur R."/>
        </authorList>
    </citation>
    <scope>NUCLEOTIDE SEQUENCE [LARGE SCALE GENOMIC DNA]</scope>
    <source>
        <strain evidence="8">NL23</strain>
    </source>
</reference>
<dbReference type="GO" id="GO:0008610">
    <property type="term" value="P:lipid biosynthetic process"/>
    <property type="evidence" value="ECO:0007669"/>
    <property type="project" value="InterPro"/>
</dbReference>
<protein>
    <submittedName>
        <fullName evidence="8">Fatty acid hydroxylase</fullName>
    </submittedName>
</protein>
<dbReference type="GO" id="GO:0005506">
    <property type="term" value="F:iron ion binding"/>
    <property type="evidence" value="ECO:0007669"/>
    <property type="project" value="InterPro"/>
</dbReference>
<evidence type="ECO:0000256" key="1">
    <source>
        <dbReference type="ARBA" id="ARBA00004370"/>
    </source>
</evidence>
<dbReference type="HOGENOM" id="CLU_033631_3_2_5"/>
<feature type="transmembrane region" description="Helical" evidence="6">
    <location>
        <begin position="85"/>
        <end position="107"/>
    </location>
</feature>
<gene>
    <name evidence="8" type="ORF">W911_01890</name>
</gene>
<evidence type="ECO:0000256" key="5">
    <source>
        <dbReference type="SAM" id="MobiDB-lite"/>
    </source>
</evidence>
<dbReference type="STRING" id="1029756.W911_01890"/>
<dbReference type="GO" id="GO:0016491">
    <property type="term" value="F:oxidoreductase activity"/>
    <property type="evidence" value="ECO:0007669"/>
    <property type="project" value="InterPro"/>
</dbReference>
<keyword evidence="3 6" id="KW-1133">Transmembrane helix</keyword>
<dbReference type="AlphaFoldDB" id="V5S9Y0"/>
<evidence type="ECO:0000313" key="8">
    <source>
        <dbReference type="EMBL" id="AHB47433.1"/>
    </source>
</evidence>
<dbReference type="GO" id="GO:0016020">
    <property type="term" value="C:membrane"/>
    <property type="evidence" value="ECO:0007669"/>
    <property type="project" value="UniProtKB-SubCell"/>
</dbReference>
<dbReference type="EMBL" id="CP006912">
    <property type="protein sequence ID" value="AHB47433.1"/>
    <property type="molecule type" value="Genomic_DNA"/>
</dbReference>
<feature type="region of interest" description="Disordered" evidence="5">
    <location>
        <begin position="293"/>
        <end position="322"/>
    </location>
</feature>
<feature type="transmembrane region" description="Helical" evidence="6">
    <location>
        <begin position="36"/>
        <end position="53"/>
    </location>
</feature>
<dbReference type="PATRIC" id="fig|1029756.8.peg.402"/>
<evidence type="ECO:0000313" key="9">
    <source>
        <dbReference type="Proteomes" id="UP000018542"/>
    </source>
</evidence>
<proteinExistence type="predicted"/>
<dbReference type="Pfam" id="PF04116">
    <property type="entry name" value="FA_hydroxylase"/>
    <property type="match status" value="1"/>
</dbReference>
<dbReference type="Proteomes" id="UP000018542">
    <property type="component" value="Chromosome"/>
</dbReference>
<evidence type="ECO:0000256" key="2">
    <source>
        <dbReference type="ARBA" id="ARBA00022692"/>
    </source>
</evidence>
<feature type="transmembrane region" description="Helical" evidence="6">
    <location>
        <begin position="12"/>
        <end position="30"/>
    </location>
</feature>
<dbReference type="KEGG" id="hni:W911_01890"/>
<organism evidence="8 9">
    <name type="scientific">Hyphomicrobium nitrativorans NL23</name>
    <dbReference type="NCBI Taxonomy" id="1029756"/>
    <lineage>
        <taxon>Bacteria</taxon>
        <taxon>Pseudomonadati</taxon>
        <taxon>Pseudomonadota</taxon>
        <taxon>Alphaproteobacteria</taxon>
        <taxon>Hyphomicrobiales</taxon>
        <taxon>Hyphomicrobiaceae</taxon>
        <taxon>Hyphomicrobium</taxon>
    </lineage>
</organism>